<dbReference type="InterPro" id="IPR007493">
    <property type="entry name" value="DUF538"/>
</dbReference>
<feature type="chain" id="PRO_5028006160" evidence="1">
    <location>
        <begin position="23"/>
        <end position="183"/>
    </location>
</feature>
<dbReference type="GeneID" id="109714920"/>
<gene>
    <name evidence="3" type="primary">LOC109714920</name>
</gene>
<dbReference type="Pfam" id="PF04398">
    <property type="entry name" value="DUF538"/>
    <property type="match status" value="1"/>
</dbReference>
<evidence type="ECO:0000256" key="1">
    <source>
        <dbReference type="SAM" id="SignalP"/>
    </source>
</evidence>
<dbReference type="RefSeq" id="XP_020095254.1">
    <property type="nucleotide sequence ID" value="XM_020239665.1"/>
</dbReference>
<keyword evidence="1" id="KW-0732">Signal</keyword>
<reference evidence="3" key="2">
    <citation type="submission" date="2025-08" db="UniProtKB">
        <authorList>
            <consortium name="RefSeq"/>
        </authorList>
    </citation>
    <scope>IDENTIFICATION</scope>
    <source>
        <tissue evidence="3">Leaf</tissue>
    </source>
</reference>
<dbReference type="InterPro" id="IPR036758">
    <property type="entry name" value="At5g01610-like"/>
</dbReference>
<sequence length="183" mass="19556">MGKVSPFLFLVVLVLVETLTLGTVSSSDSDSEASIHDVLRAHGLPGGLLPKGVASFSLDADTGLLDVELSQPCYAKYDGVDLAYFDRAVRGNLSFGALRGVEGLSQEELFVWLPVKGILVSDPSSGVILFDIGLAHKRLSRSVFEDPPECQPNSAAAEIAGDGEVAIRKGLVGRRDQLFQEQR</sequence>
<protein>
    <submittedName>
        <fullName evidence="3">Uncharacterized protein LOC109714920</fullName>
    </submittedName>
</protein>
<proteinExistence type="predicted"/>
<accession>A0A6P5FH22</accession>
<dbReference type="SUPFAM" id="SSF141562">
    <property type="entry name" value="At5g01610-like"/>
    <property type="match status" value="1"/>
</dbReference>
<evidence type="ECO:0000313" key="3">
    <source>
        <dbReference type="RefSeq" id="XP_020095254.1"/>
    </source>
</evidence>
<feature type="signal peptide" evidence="1">
    <location>
        <begin position="1"/>
        <end position="22"/>
    </location>
</feature>
<reference evidence="2" key="1">
    <citation type="journal article" date="2015" name="Nat. Genet.">
        <title>The pineapple genome and the evolution of CAM photosynthesis.</title>
        <authorList>
            <person name="Ming R."/>
            <person name="VanBuren R."/>
            <person name="Wai C.M."/>
            <person name="Tang H."/>
            <person name="Schatz M.C."/>
            <person name="Bowers J.E."/>
            <person name="Lyons E."/>
            <person name="Wang M.L."/>
            <person name="Chen J."/>
            <person name="Biggers E."/>
            <person name="Zhang J."/>
            <person name="Huang L."/>
            <person name="Zhang L."/>
            <person name="Miao W."/>
            <person name="Zhang J."/>
            <person name="Ye Z."/>
            <person name="Miao C."/>
            <person name="Lin Z."/>
            <person name="Wang H."/>
            <person name="Zhou H."/>
            <person name="Yim W.C."/>
            <person name="Priest H.D."/>
            <person name="Zheng C."/>
            <person name="Woodhouse M."/>
            <person name="Edger P.P."/>
            <person name="Guyot R."/>
            <person name="Guo H.B."/>
            <person name="Guo H."/>
            <person name="Zheng G."/>
            <person name="Singh R."/>
            <person name="Sharma A."/>
            <person name="Min X."/>
            <person name="Zheng Y."/>
            <person name="Lee H."/>
            <person name="Gurtowski J."/>
            <person name="Sedlazeck F.J."/>
            <person name="Harkess A."/>
            <person name="McKain M.R."/>
            <person name="Liao Z."/>
            <person name="Fang J."/>
            <person name="Liu J."/>
            <person name="Zhang X."/>
            <person name="Zhang Q."/>
            <person name="Hu W."/>
            <person name="Qin Y."/>
            <person name="Wang K."/>
            <person name="Chen L.Y."/>
            <person name="Shirley N."/>
            <person name="Lin Y.R."/>
            <person name="Liu L.Y."/>
            <person name="Hernandez A.G."/>
            <person name="Wright C.L."/>
            <person name="Bulone V."/>
            <person name="Tuskan G.A."/>
            <person name="Heath K."/>
            <person name="Zee F."/>
            <person name="Moore P.H."/>
            <person name="Sunkar R."/>
            <person name="Leebens-Mack J.H."/>
            <person name="Mockler T."/>
            <person name="Bennetzen J.L."/>
            <person name="Freeling M."/>
            <person name="Sankoff D."/>
            <person name="Paterson A.H."/>
            <person name="Zhu X."/>
            <person name="Yang X."/>
            <person name="Smith J.A."/>
            <person name="Cushman J.C."/>
            <person name="Paull R.E."/>
            <person name="Yu Q."/>
        </authorList>
    </citation>
    <scope>NUCLEOTIDE SEQUENCE [LARGE SCALE GENOMIC DNA]</scope>
    <source>
        <strain evidence="2">cv. F153</strain>
    </source>
</reference>
<dbReference type="PANTHER" id="PTHR31676:SF151">
    <property type="entry name" value="DUF538 FAMILY PROTEIN"/>
    <property type="match status" value="1"/>
</dbReference>
<dbReference type="OrthoDB" id="766568at2759"/>
<evidence type="ECO:0000313" key="2">
    <source>
        <dbReference type="Proteomes" id="UP000515123"/>
    </source>
</evidence>
<dbReference type="Gramene" id="Aco009105.1.mrna1">
    <property type="protein sequence ID" value="Aco009105.1.mrna1"/>
    <property type="gene ID" value="Aco009105.1.path1"/>
</dbReference>
<dbReference type="FunFam" id="2.30.240.10:FF:000002">
    <property type="entry name" value="Uncharacterized protein At3g07460"/>
    <property type="match status" value="1"/>
</dbReference>
<dbReference type="Proteomes" id="UP000515123">
    <property type="component" value="Linkage group 9"/>
</dbReference>
<organism evidence="2 3">
    <name type="scientific">Ananas comosus</name>
    <name type="common">Pineapple</name>
    <name type="synonym">Ananas ananas</name>
    <dbReference type="NCBI Taxonomy" id="4615"/>
    <lineage>
        <taxon>Eukaryota</taxon>
        <taxon>Viridiplantae</taxon>
        <taxon>Streptophyta</taxon>
        <taxon>Embryophyta</taxon>
        <taxon>Tracheophyta</taxon>
        <taxon>Spermatophyta</taxon>
        <taxon>Magnoliopsida</taxon>
        <taxon>Liliopsida</taxon>
        <taxon>Poales</taxon>
        <taxon>Bromeliaceae</taxon>
        <taxon>Bromelioideae</taxon>
        <taxon>Ananas</taxon>
    </lineage>
</organism>
<dbReference type="PANTHER" id="PTHR31676">
    <property type="entry name" value="T31J12.3 PROTEIN-RELATED"/>
    <property type="match status" value="1"/>
</dbReference>
<dbReference type="AlphaFoldDB" id="A0A6P5FH22"/>
<name>A0A6P5FH22_ANACO</name>
<dbReference type="Gene3D" id="2.30.240.10">
    <property type="entry name" value="At5g01610-like"/>
    <property type="match status" value="1"/>
</dbReference>
<keyword evidence="2" id="KW-1185">Reference proteome</keyword>